<evidence type="ECO:0000313" key="3">
    <source>
        <dbReference type="Proteomes" id="UP000536275"/>
    </source>
</evidence>
<evidence type="ECO:0000256" key="1">
    <source>
        <dbReference type="SAM" id="Phobius"/>
    </source>
</evidence>
<evidence type="ECO:0000313" key="2">
    <source>
        <dbReference type="EMBL" id="KAF6059924.1"/>
    </source>
</evidence>
<sequence length="195" mass="22793">MNTLKVVVAVFVRVVQLVANIACFVISLLRSREYNYLTLTVTSLNFIYNIYILVVVPLMNHKAYNGILFAIEIFFIVVYPIFSGIQTIIRPITTYWNYYSSDLYTIIASFVGFFCAATFLVSYILFVCWGVIPIVRHHGFRRFFEKQSFRFGCMVFDTESAEYSSKDFEEFSYSEEEYMASKNVSRKQNAYPPRQ</sequence>
<dbReference type="EMBL" id="JABWAD010000069">
    <property type="protein sequence ID" value="KAF6059924.1"/>
    <property type="molecule type" value="Genomic_DNA"/>
</dbReference>
<feature type="transmembrane region" description="Helical" evidence="1">
    <location>
        <begin position="36"/>
        <end position="57"/>
    </location>
</feature>
<dbReference type="Proteomes" id="UP000536275">
    <property type="component" value="Unassembled WGS sequence"/>
</dbReference>
<proteinExistence type="predicted"/>
<dbReference type="AlphaFoldDB" id="A0A8H6EZR2"/>
<feature type="transmembrane region" description="Helical" evidence="1">
    <location>
        <begin position="6"/>
        <end position="29"/>
    </location>
</feature>
<organism evidence="2 3">
    <name type="scientific">Candida albicans</name>
    <name type="common">Yeast</name>
    <dbReference type="NCBI Taxonomy" id="5476"/>
    <lineage>
        <taxon>Eukaryota</taxon>
        <taxon>Fungi</taxon>
        <taxon>Dikarya</taxon>
        <taxon>Ascomycota</taxon>
        <taxon>Saccharomycotina</taxon>
        <taxon>Pichiomycetes</taxon>
        <taxon>Debaryomycetaceae</taxon>
        <taxon>Candida/Lodderomyces clade</taxon>
        <taxon>Candida</taxon>
    </lineage>
</organism>
<feature type="transmembrane region" description="Helical" evidence="1">
    <location>
        <begin position="63"/>
        <end position="82"/>
    </location>
</feature>
<comment type="caution">
    <text evidence="2">The sequence shown here is derived from an EMBL/GenBank/DDBJ whole genome shotgun (WGS) entry which is preliminary data.</text>
</comment>
<keyword evidence="1" id="KW-1133">Transmembrane helix</keyword>
<protein>
    <submittedName>
        <fullName evidence="2">Putative integral membrane protein</fullName>
    </submittedName>
</protein>
<feature type="transmembrane region" description="Helical" evidence="1">
    <location>
        <begin position="103"/>
        <end position="132"/>
    </location>
</feature>
<keyword evidence="1" id="KW-0812">Transmembrane</keyword>
<accession>A0A8H6EZR2</accession>
<name>A0A8H6EZR2_CANAX</name>
<keyword evidence="1" id="KW-0472">Membrane</keyword>
<gene>
    <name evidence="2" type="ORF">FOB64_006906</name>
</gene>
<reference evidence="2 3" key="1">
    <citation type="submission" date="2020-03" db="EMBL/GenBank/DDBJ databases">
        <title>FDA dAtabase for Regulatory Grade micrObial Sequences (FDA-ARGOS): Supporting development and validation of Infectious Disease Dx tests.</title>
        <authorList>
            <person name="Campos J."/>
            <person name="Goldberg B."/>
            <person name="Tallon L."/>
            <person name="Sadzewicz L."/>
            <person name="Vavikolanu K."/>
            <person name="Mehta A."/>
            <person name="Aluvathingal J."/>
            <person name="Nadendla S."/>
            <person name="Nandy P."/>
            <person name="Geyer C."/>
            <person name="Yan Y."/>
            <person name="Sichtig H."/>
        </authorList>
    </citation>
    <scope>NUCLEOTIDE SEQUENCE [LARGE SCALE GENOMIC DNA]</scope>
    <source>
        <strain evidence="2 3">FDAARGOS_656</strain>
    </source>
</reference>